<proteinExistence type="predicted"/>
<accession>A0A8J2PDF9</accession>
<feature type="transmembrane region" description="Helical" evidence="1">
    <location>
        <begin position="87"/>
        <end position="106"/>
    </location>
</feature>
<dbReference type="Proteomes" id="UP000708208">
    <property type="component" value="Unassembled WGS sequence"/>
</dbReference>
<gene>
    <name evidence="2" type="ORF">AFUS01_LOCUS21498</name>
</gene>
<feature type="transmembrane region" description="Helical" evidence="1">
    <location>
        <begin position="12"/>
        <end position="31"/>
    </location>
</feature>
<evidence type="ECO:0000313" key="2">
    <source>
        <dbReference type="EMBL" id="CAG7733026.1"/>
    </source>
</evidence>
<keyword evidence="1" id="KW-1133">Transmembrane helix</keyword>
<sequence length="381" mass="43596">MFFKQNLTPTLPILGFFNKIWSVLGLIPYNWNQEKGEYSECGKIKYAYWVFSAVFLVGIQTLYVNFQFISFIQAMNANNLWGNVKSMGDFTVVTNIWLTYITFSLYNLNTVLHYSDLVKFYNEHIRYRKELRNTSVYLRNNLPIMYPLLLVVPLRFASLVSACISNPDSPIFVYSAFPSSWKTPIGHGIFVGMFIPFCATFWVTLQFNVTTITMHVATVGTGIKHCAESKSGNIFEDLKMYRKFVLLTRLFENASGKLSFVANLISIISICTVSAYGMIRFFGKIAPKLYVMFLSPVTCMNIYLIKVLLPSAMIRQNSTQFKRNMLESSRGSRDLKLVKAVMSSLPDLRVKVGNYFTINRTSYFEVLGLISVNTMTLLINL</sequence>
<feature type="transmembrane region" description="Helical" evidence="1">
    <location>
        <begin position="46"/>
        <end position="66"/>
    </location>
</feature>
<keyword evidence="1" id="KW-0812">Transmembrane</keyword>
<dbReference type="AlphaFoldDB" id="A0A8J2PDF9"/>
<keyword evidence="1" id="KW-0472">Membrane</keyword>
<protein>
    <submittedName>
        <fullName evidence="2">Uncharacterized protein</fullName>
    </submittedName>
</protein>
<feature type="transmembrane region" description="Helical" evidence="1">
    <location>
        <begin position="289"/>
        <end position="309"/>
    </location>
</feature>
<name>A0A8J2PDF9_9HEXA</name>
<evidence type="ECO:0000256" key="1">
    <source>
        <dbReference type="SAM" id="Phobius"/>
    </source>
</evidence>
<feature type="transmembrane region" description="Helical" evidence="1">
    <location>
        <begin position="144"/>
        <end position="164"/>
    </location>
</feature>
<feature type="transmembrane region" description="Helical" evidence="1">
    <location>
        <begin position="185"/>
        <end position="205"/>
    </location>
</feature>
<organism evidence="2 3">
    <name type="scientific">Allacma fusca</name>
    <dbReference type="NCBI Taxonomy" id="39272"/>
    <lineage>
        <taxon>Eukaryota</taxon>
        <taxon>Metazoa</taxon>
        <taxon>Ecdysozoa</taxon>
        <taxon>Arthropoda</taxon>
        <taxon>Hexapoda</taxon>
        <taxon>Collembola</taxon>
        <taxon>Symphypleona</taxon>
        <taxon>Sminthuridae</taxon>
        <taxon>Allacma</taxon>
    </lineage>
</organism>
<keyword evidence="3" id="KW-1185">Reference proteome</keyword>
<dbReference type="EMBL" id="CAJVCH010242027">
    <property type="protein sequence ID" value="CAG7733026.1"/>
    <property type="molecule type" value="Genomic_DNA"/>
</dbReference>
<comment type="caution">
    <text evidence="2">The sequence shown here is derived from an EMBL/GenBank/DDBJ whole genome shotgun (WGS) entry which is preliminary data.</text>
</comment>
<feature type="transmembrane region" description="Helical" evidence="1">
    <location>
        <begin position="260"/>
        <end position="282"/>
    </location>
</feature>
<dbReference type="OrthoDB" id="1740265at2759"/>
<evidence type="ECO:0000313" key="3">
    <source>
        <dbReference type="Proteomes" id="UP000708208"/>
    </source>
</evidence>
<reference evidence="2" key="1">
    <citation type="submission" date="2021-06" db="EMBL/GenBank/DDBJ databases">
        <authorList>
            <person name="Hodson N. C."/>
            <person name="Mongue J. A."/>
            <person name="Jaron S. K."/>
        </authorList>
    </citation>
    <scope>NUCLEOTIDE SEQUENCE</scope>
</reference>